<dbReference type="Pfam" id="PF12724">
    <property type="entry name" value="Flavodoxin_5"/>
    <property type="match status" value="1"/>
</dbReference>
<dbReference type="STRING" id="517417.Cpar_1571"/>
<evidence type="ECO:0000313" key="3">
    <source>
        <dbReference type="Proteomes" id="UP000008811"/>
    </source>
</evidence>
<dbReference type="AlphaFoldDB" id="B3QPW6"/>
<dbReference type="InterPro" id="IPR029039">
    <property type="entry name" value="Flavoprotein-like_sf"/>
</dbReference>
<dbReference type="Proteomes" id="UP000008811">
    <property type="component" value="Chromosome"/>
</dbReference>
<accession>B3QPW6</accession>
<evidence type="ECO:0000313" key="2">
    <source>
        <dbReference type="EMBL" id="ACF11969.1"/>
    </source>
</evidence>
<organism evidence="2 3">
    <name type="scientific">Chlorobaculum parvum (strain DSM 263 / NCIMB 8327)</name>
    <name type="common">Chlorobium vibrioforme subsp. thiosulfatophilum</name>
    <dbReference type="NCBI Taxonomy" id="517417"/>
    <lineage>
        <taxon>Bacteria</taxon>
        <taxon>Pseudomonadati</taxon>
        <taxon>Chlorobiota</taxon>
        <taxon>Chlorobiia</taxon>
        <taxon>Chlorobiales</taxon>
        <taxon>Chlorobiaceae</taxon>
        <taxon>Chlorobaculum</taxon>
    </lineage>
</organism>
<dbReference type="HOGENOM" id="CLU_114522_0_0_10"/>
<dbReference type="eggNOG" id="COG4635">
    <property type="taxonomic scope" value="Bacteria"/>
</dbReference>
<dbReference type="Gene3D" id="3.40.50.360">
    <property type="match status" value="1"/>
</dbReference>
<dbReference type="InterPro" id="IPR026816">
    <property type="entry name" value="Flavodoxin_dom"/>
</dbReference>
<keyword evidence="3" id="KW-1185">Reference proteome</keyword>
<gene>
    <name evidence="2" type="ordered locus">Cpar_1571</name>
</gene>
<protein>
    <recommendedName>
        <fullName evidence="1">Flavodoxin domain-containing protein</fullName>
    </recommendedName>
</protein>
<dbReference type="SUPFAM" id="SSF52218">
    <property type="entry name" value="Flavoproteins"/>
    <property type="match status" value="1"/>
</dbReference>
<name>B3QPW6_CHLP8</name>
<sequence length="161" mass="17452">MPKPMTSTTKKPMKAIILYDSQSVGGSTDRLIDSIGKKLAESGAYVEKARCKTNGDFSFVEEFDLVVLGAPIYYLLVASKLSGALGQSSLRTALKGKKVALFVICGSPEPMAQFLYLPQLKMNLDNPVILAEKVFAPDQTGDQQVIAEFVNSITEAYGKTH</sequence>
<proteinExistence type="predicted"/>
<reference evidence="2" key="1">
    <citation type="submission" date="2008-06" db="EMBL/GenBank/DDBJ databases">
        <title>Complete sequence of Chlorobaculum parvum NCIB 8327.</title>
        <authorList>
            <consortium name="US DOE Joint Genome Institute"/>
            <person name="Lucas S."/>
            <person name="Copeland A."/>
            <person name="Lapidus A."/>
            <person name="Glavina del Rio T."/>
            <person name="Dalin E."/>
            <person name="Tice H."/>
            <person name="Bruce D."/>
            <person name="Goodwin L."/>
            <person name="Pitluck S."/>
            <person name="Schmutz J."/>
            <person name="Larimer F."/>
            <person name="Land M."/>
            <person name="Hauser L."/>
            <person name="Kyrpides N."/>
            <person name="Mikhailova N."/>
            <person name="Zhao F."/>
            <person name="Li T."/>
            <person name="Liu Z."/>
            <person name="Overmann J."/>
            <person name="Bryant D.A."/>
            <person name="Richardson P."/>
        </authorList>
    </citation>
    <scope>NUCLEOTIDE SEQUENCE [LARGE SCALE GENOMIC DNA]</scope>
    <source>
        <strain evidence="2">NCIB 8327</strain>
    </source>
</reference>
<feature type="domain" description="Flavodoxin" evidence="1">
    <location>
        <begin position="17"/>
        <end position="113"/>
    </location>
</feature>
<dbReference type="EMBL" id="CP001099">
    <property type="protein sequence ID" value="ACF11969.1"/>
    <property type="molecule type" value="Genomic_DNA"/>
</dbReference>
<dbReference type="KEGG" id="cpc:Cpar_1571"/>
<evidence type="ECO:0000259" key="1">
    <source>
        <dbReference type="Pfam" id="PF12724"/>
    </source>
</evidence>